<dbReference type="STRING" id="1423795.FD12_GL000913"/>
<dbReference type="PANTHER" id="PTHR32114">
    <property type="entry name" value="ABC TRANSPORTER ABCH.3"/>
    <property type="match status" value="1"/>
</dbReference>
<keyword evidence="4" id="KW-0175">Coiled coil</keyword>
<dbReference type="AlphaFoldDB" id="A0A512PMK3"/>
<protein>
    <recommendedName>
        <fullName evidence="3">Nuclease SbcCD subunit C</fullName>
    </recommendedName>
</protein>
<dbReference type="SUPFAM" id="SSF52540">
    <property type="entry name" value="P-loop containing nucleoside triphosphate hydrolases"/>
    <property type="match status" value="1"/>
</dbReference>
<comment type="subunit">
    <text evidence="2">Heterodimer of SbcC and SbcD.</text>
</comment>
<dbReference type="RefSeq" id="WP_056981399.1">
    <property type="nucleotide sequence ID" value="NZ_BKAM01000017.1"/>
</dbReference>
<evidence type="ECO:0000256" key="1">
    <source>
        <dbReference type="ARBA" id="ARBA00006930"/>
    </source>
</evidence>
<feature type="coiled-coil region" evidence="4">
    <location>
        <begin position="188"/>
        <end position="421"/>
    </location>
</feature>
<dbReference type="InterPro" id="IPR027417">
    <property type="entry name" value="P-loop_NTPase"/>
</dbReference>
<evidence type="ECO:0000256" key="2">
    <source>
        <dbReference type="ARBA" id="ARBA00011322"/>
    </source>
</evidence>
<feature type="coiled-coil region" evidence="4">
    <location>
        <begin position="701"/>
        <end position="749"/>
    </location>
</feature>
<gene>
    <name evidence="6" type="primary">sbcC</name>
    <name evidence="6" type="ORF">LRA02_12900</name>
</gene>
<feature type="coiled-coil region" evidence="4">
    <location>
        <begin position="544"/>
        <end position="662"/>
    </location>
</feature>
<dbReference type="Gene3D" id="3.40.50.300">
    <property type="entry name" value="P-loop containing nucleotide triphosphate hydrolases"/>
    <property type="match status" value="2"/>
</dbReference>
<comment type="similarity">
    <text evidence="1">Belongs to the SMC family. SbcC subfamily.</text>
</comment>
<dbReference type="GO" id="GO:0006302">
    <property type="term" value="P:double-strand break repair"/>
    <property type="evidence" value="ECO:0007669"/>
    <property type="project" value="InterPro"/>
</dbReference>
<feature type="coiled-coil region" evidence="4">
    <location>
        <begin position="776"/>
        <end position="870"/>
    </location>
</feature>
<comment type="caution">
    <text evidence="6">The sequence shown here is derived from an EMBL/GenBank/DDBJ whole genome shotgun (WGS) entry which is preliminary data.</text>
</comment>
<reference evidence="6 7" key="1">
    <citation type="submission" date="2019-07" db="EMBL/GenBank/DDBJ databases">
        <title>Whole genome shotgun sequence of Lactobacillus rapi NBRC 109618.</title>
        <authorList>
            <person name="Hosoyama A."/>
            <person name="Uohara A."/>
            <person name="Ohji S."/>
            <person name="Ichikawa N."/>
        </authorList>
    </citation>
    <scope>NUCLEOTIDE SEQUENCE [LARGE SCALE GENOMIC DNA]</scope>
    <source>
        <strain evidence="6 7">NBRC 109618</strain>
    </source>
</reference>
<dbReference type="EMBL" id="BKAM01000017">
    <property type="protein sequence ID" value="GEP72422.1"/>
    <property type="molecule type" value="Genomic_DNA"/>
</dbReference>
<proteinExistence type="inferred from homology"/>
<dbReference type="Pfam" id="PF13476">
    <property type="entry name" value="AAA_23"/>
    <property type="match status" value="1"/>
</dbReference>
<dbReference type="Pfam" id="PF13558">
    <property type="entry name" value="SbcC_Walker_B"/>
    <property type="match status" value="1"/>
</dbReference>
<dbReference type="InterPro" id="IPR038729">
    <property type="entry name" value="Rad50/SbcC_AAA"/>
</dbReference>
<dbReference type="OrthoDB" id="9795626at2"/>
<evidence type="ECO:0000313" key="7">
    <source>
        <dbReference type="Proteomes" id="UP000321569"/>
    </source>
</evidence>
<sequence>MKPLKLHMQNFGPYEDETIDFNKLDQTPVFLIAGNTGSGKTTIFDAITFALFGEGITQDRDPASLRSDFADFDSPTRVELTFEHQGKKYVIARQPKQTLNKQRGSGQKVYEAKGTLSFFKDDKKVNEIKRISEITGNIERILQLTRQQFVQIVLLPQGDFRKFLAASSSDKETLLRNIFHTDIYRRWSDALNAKLRDMNANAKQWQQAIQDNLASVDWVDAPTDIQAQSTENQIQALKAQQKVAKADLAALKAKVDDAQDQITKQSSKINADEQMNTQIKELENQRQALTQLSAKKADYDKLKQEIDQLTWAKDLKPKYDHFQELQATIQNFQAKLATVTNELADHKVAQKTAEKTQRTLQDKQRAQAELKDRIPVLTKQRQSFKKAADLAQSLSDSEGRLADLKKQLTATNQSMADLQQQTAQIDADLKQRDPLKDRRYLLKQTSDQLTNYKQQLKDLWHQNTENQNLEAQVSAAKTALLTAKKQVAATQTNYDDLRNDWLQNQIMNLVDQLKDGTPCPVCGSLDHPAPAHVVDVRTVSNAQMKAAQNQLQAVKDTATQQESQLANQTAQLTKQTQQFQTTFAALIAEFEERKITENPISDLQSAVQVIKNQINQNQRAISDIDDQLQELADKAEKQDHIKQQLSALMEKSTNLNSELQTNEKDLAKTKGTLETIQADLPAEFKDLSTLDTYLTEITDSVQHYENAVKANNQDLNQISNQISESNATIKGLNQNIKDNQQKLTAVQELITNAIQKQFGTAEWSKFESCLEQLSHLADYQQQAKDYQQQVQSAKVAIETYEKNIGDHKPVDLEAERAKLAQLTQVRDDLNAESKVQNNRYILNGNSLKQINKSYKDIHNQQEKLTQLEQLVSTVTGNNDAKLGLERYVLRAQLAEILNVANEHLKQLSSGRYHLLLHKESGTYQKDTGLEIDVYDDTVGETRSVHTLSGGESFIVALSLALALGEVIQNEAGGISIDTLFVDEGFGSLDQSSLATAMAALENIESSNRTIGIISHVAMLKDSIPCQIQVQTVGQGKSAVKMVGV</sequence>
<feature type="coiled-coil region" evidence="4">
    <location>
        <begin position="466"/>
        <end position="500"/>
    </location>
</feature>
<accession>A0A512PMK3</accession>
<dbReference type="Gene3D" id="1.10.287.1490">
    <property type="match status" value="1"/>
</dbReference>
<evidence type="ECO:0000259" key="5">
    <source>
        <dbReference type="Pfam" id="PF13476"/>
    </source>
</evidence>
<dbReference type="GO" id="GO:0016887">
    <property type="term" value="F:ATP hydrolysis activity"/>
    <property type="evidence" value="ECO:0007669"/>
    <property type="project" value="InterPro"/>
</dbReference>
<feature type="domain" description="Rad50/SbcC-type AAA" evidence="5">
    <location>
        <begin position="5"/>
        <end position="245"/>
    </location>
</feature>
<dbReference type="Proteomes" id="UP000321569">
    <property type="component" value="Unassembled WGS sequence"/>
</dbReference>
<evidence type="ECO:0000313" key="6">
    <source>
        <dbReference type="EMBL" id="GEP72422.1"/>
    </source>
</evidence>
<evidence type="ECO:0000256" key="3">
    <source>
        <dbReference type="ARBA" id="ARBA00013368"/>
    </source>
</evidence>
<evidence type="ECO:0000256" key="4">
    <source>
        <dbReference type="SAM" id="Coils"/>
    </source>
</evidence>
<dbReference type="PANTHER" id="PTHR32114:SF2">
    <property type="entry name" value="ABC TRANSPORTER ABCH.3"/>
    <property type="match status" value="1"/>
</dbReference>
<name>A0A512PMK3_9LACO</name>
<organism evidence="6 7">
    <name type="scientific">Lentilactobacillus rapi</name>
    <dbReference type="NCBI Taxonomy" id="481723"/>
    <lineage>
        <taxon>Bacteria</taxon>
        <taxon>Bacillati</taxon>
        <taxon>Bacillota</taxon>
        <taxon>Bacilli</taxon>
        <taxon>Lactobacillales</taxon>
        <taxon>Lactobacillaceae</taxon>
        <taxon>Lentilactobacillus</taxon>
    </lineage>
</organism>